<feature type="domain" description="RNase H type-1" evidence="2">
    <location>
        <begin position="81"/>
        <end position="179"/>
    </location>
</feature>
<comment type="caution">
    <text evidence="3">The sequence shown here is derived from an EMBL/GenBank/DDBJ whole genome shotgun (WGS) entry which is preliminary data.</text>
</comment>
<dbReference type="GO" id="GO:0003676">
    <property type="term" value="F:nucleic acid binding"/>
    <property type="evidence" value="ECO:0007669"/>
    <property type="project" value="InterPro"/>
</dbReference>
<keyword evidence="4" id="KW-1185">Reference proteome</keyword>
<evidence type="ECO:0000256" key="1">
    <source>
        <dbReference type="SAM" id="SignalP"/>
    </source>
</evidence>
<dbReference type="EMBL" id="JAMYWD010000003">
    <property type="protein sequence ID" value="KAJ4976023.1"/>
    <property type="molecule type" value="Genomic_DNA"/>
</dbReference>
<feature type="signal peptide" evidence="1">
    <location>
        <begin position="1"/>
        <end position="21"/>
    </location>
</feature>
<dbReference type="Proteomes" id="UP001141806">
    <property type="component" value="Unassembled WGS sequence"/>
</dbReference>
<dbReference type="Pfam" id="PF13456">
    <property type="entry name" value="RVT_3"/>
    <property type="match status" value="1"/>
</dbReference>
<dbReference type="PANTHER" id="PTHR47074:SF49">
    <property type="entry name" value="POLYNUCLEOTIDYL TRANSFERASE, RIBONUCLEASE H-LIKE SUPERFAMILY PROTEIN"/>
    <property type="match status" value="1"/>
</dbReference>
<evidence type="ECO:0000313" key="3">
    <source>
        <dbReference type="EMBL" id="KAJ4976023.1"/>
    </source>
</evidence>
<dbReference type="CDD" id="cd06222">
    <property type="entry name" value="RNase_H_like"/>
    <property type="match status" value="1"/>
</dbReference>
<dbReference type="InterPro" id="IPR036397">
    <property type="entry name" value="RNaseH_sf"/>
</dbReference>
<dbReference type="AlphaFoldDB" id="A0A9Q0KSF7"/>
<accession>A0A9Q0KSF7</accession>
<evidence type="ECO:0000313" key="4">
    <source>
        <dbReference type="Proteomes" id="UP001141806"/>
    </source>
</evidence>
<dbReference type="PANTHER" id="PTHR47074">
    <property type="entry name" value="BNAC02G40300D PROTEIN"/>
    <property type="match status" value="1"/>
</dbReference>
<name>A0A9Q0KSF7_9MAGN</name>
<feature type="chain" id="PRO_5040347792" description="RNase H type-1 domain-containing protein" evidence="1">
    <location>
        <begin position="22"/>
        <end position="197"/>
    </location>
</feature>
<organism evidence="3 4">
    <name type="scientific">Protea cynaroides</name>
    <dbReference type="NCBI Taxonomy" id="273540"/>
    <lineage>
        <taxon>Eukaryota</taxon>
        <taxon>Viridiplantae</taxon>
        <taxon>Streptophyta</taxon>
        <taxon>Embryophyta</taxon>
        <taxon>Tracheophyta</taxon>
        <taxon>Spermatophyta</taxon>
        <taxon>Magnoliopsida</taxon>
        <taxon>Proteales</taxon>
        <taxon>Proteaceae</taxon>
        <taxon>Protea</taxon>
    </lineage>
</organism>
<dbReference type="InterPro" id="IPR002156">
    <property type="entry name" value="RNaseH_domain"/>
</dbReference>
<keyword evidence="1" id="KW-0732">Signal</keyword>
<reference evidence="3" key="1">
    <citation type="journal article" date="2023" name="Plant J.">
        <title>The genome of the king protea, Protea cynaroides.</title>
        <authorList>
            <person name="Chang J."/>
            <person name="Duong T.A."/>
            <person name="Schoeman C."/>
            <person name="Ma X."/>
            <person name="Roodt D."/>
            <person name="Barker N."/>
            <person name="Li Z."/>
            <person name="Van de Peer Y."/>
            <person name="Mizrachi E."/>
        </authorList>
    </citation>
    <scope>NUCLEOTIDE SEQUENCE</scope>
    <source>
        <tissue evidence="3">Young leaves</tissue>
    </source>
</reference>
<dbReference type="Gene3D" id="3.30.420.10">
    <property type="entry name" value="Ribonuclease H-like superfamily/Ribonuclease H"/>
    <property type="match status" value="1"/>
</dbReference>
<dbReference type="InterPro" id="IPR044730">
    <property type="entry name" value="RNase_H-like_dom_plant"/>
</dbReference>
<proteinExistence type="predicted"/>
<dbReference type="InterPro" id="IPR052929">
    <property type="entry name" value="RNase_H-like_EbsB-rel"/>
</dbReference>
<gene>
    <name evidence="3" type="ORF">NE237_001129</name>
</gene>
<sequence length="197" mass="21997">MTFSTGIFLGWLYLLDWKAHNEPYFEQKDSSPIDVILRAEKAFMEYPSITFPSQASSSSESRGTTSLSPWIPPPNGVLKLNTDAAFKDSSSASGIGYVVRKSMCNPLLSVSHFVPFQSVIIGEAIAVRSNLLEAFKAGYSSLLVELDCLDLIKLLNGDIHQGDVYLRAMLMTFRQLLKKGLFHLVMFLGRPIEWPML</sequence>
<dbReference type="GO" id="GO:0004523">
    <property type="term" value="F:RNA-DNA hybrid ribonuclease activity"/>
    <property type="evidence" value="ECO:0007669"/>
    <property type="project" value="InterPro"/>
</dbReference>
<dbReference type="OrthoDB" id="1906820at2759"/>
<evidence type="ECO:0000259" key="2">
    <source>
        <dbReference type="Pfam" id="PF13456"/>
    </source>
</evidence>
<protein>
    <recommendedName>
        <fullName evidence="2">RNase H type-1 domain-containing protein</fullName>
    </recommendedName>
</protein>